<dbReference type="Proteomes" id="UP000664859">
    <property type="component" value="Unassembled WGS sequence"/>
</dbReference>
<keyword evidence="2" id="KW-1185">Reference proteome</keyword>
<accession>A0A835YT18</accession>
<organism evidence="1 2">
    <name type="scientific">Tribonema minus</name>
    <dbReference type="NCBI Taxonomy" id="303371"/>
    <lineage>
        <taxon>Eukaryota</taxon>
        <taxon>Sar</taxon>
        <taxon>Stramenopiles</taxon>
        <taxon>Ochrophyta</taxon>
        <taxon>PX clade</taxon>
        <taxon>Xanthophyceae</taxon>
        <taxon>Tribonematales</taxon>
        <taxon>Tribonemataceae</taxon>
        <taxon>Tribonema</taxon>
    </lineage>
</organism>
<dbReference type="EMBL" id="JAFCMP010000542">
    <property type="protein sequence ID" value="KAG5176028.1"/>
    <property type="molecule type" value="Genomic_DNA"/>
</dbReference>
<reference evidence="1" key="1">
    <citation type="submission" date="2021-02" db="EMBL/GenBank/DDBJ databases">
        <title>First Annotated Genome of the Yellow-green Alga Tribonema minus.</title>
        <authorList>
            <person name="Mahan K.M."/>
        </authorList>
    </citation>
    <scope>NUCLEOTIDE SEQUENCE</scope>
    <source>
        <strain evidence="1">UTEX B ZZ1240</strain>
    </source>
</reference>
<comment type="caution">
    <text evidence="1">The sequence shown here is derived from an EMBL/GenBank/DDBJ whole genome shotgun (WGS) entry which is preliminary data.</text>
</comment>
<sequence>MRTVGATTVGGGLLMTEVDIYCPYPYQWRDFMAALNTCRSVADACSVMFTVGSACIRITTPCGMHLDAVGIYRVPVMRKLREVSVLLHAQAVANPDNGLTTCEAAVCTALAPLRVPPSSAATMQFSPLLDGLYWGLAQVGDEIVRLRVLTYTDRAQHVVCRLIVGDA</sequence>
<dbReference type="AlphaFoldDB" id="A0A835YT18"/>
<gene>
    <name evidence="1" type="ORF">JKP88DRAFT_249830</name>
</gene>
<evidence type="ECO:0000313" key="2">
    <source>
        <dbReference type="Proteomes" id="UP000664859"/>
    </source>
</evidence>
<proteinExistence type="predicted"/>
<protein>
    <submittedName>
        <fullName evidence="1">Uncharacterized protein</fullName>
    </submittedName>
</protein>
<name>A0A835YT18_9STRA</name>
<evidence type="ECO:0000313" key="1">
    <source>
        <dbReference type="EMBL" id="KAG5176028.1"/>
    </source>
</evidence>